<dbReference type="InterPro" id="IPR011014">
    <property type="entry name" value="MscS_channel_TM-2"/>
</dbReference>
<evidence type="ECO:0000256" key="5">
    <source>
        <dbReference type="ARBA" id="ARBA00022989"/>
    </source>
</evidence>
<evidence type="ECO:0000259" key="8">
    <source>
        <dbReference type="Pfam" id="PF00924"/>
    </source>
</evidence>
<dbReference type="GO" id="GO:0005886">
    <property type="term" value="C:plasma membrane"/>
    <property type="evidence" value="ECO:0007669"/>
    <property type="project" value="UniProtKB-SubCell"/>
</dbReference>
<evidence type="ECO:0000256" key="2">
    <source>
        <dbReference type="ARBA" id="ARBA00008017"/>
    </source>
</evidence>
<proteinExistence type="inferred from homology"/>
<dbReference type="PANTHER" id="PTHR43634:SF2">
    <property type="entry name" value="LOW CONDUCTANCE MECHANOSENSITIVE CHANNEL YNAI"/>
    <property type="match status" value="1"/>
</dbReference>
<keyword evidence="5 7" id="KW-1133">Transmembrane helix</keyword>
<gene>
    <name evidence="11" type="ORF">B0H94_102149</name>
</gene>
<dbReference type="InterPro" id="IPR011066">
    <property type="entry name" value="MscS_channel_C_sf"/>
</dbReference>
<protein>
    <submittedName>
        <fullName evidence="11">MscS family membrane protein</fullName>
    </submittedName>
</protein>
<dbReference type="PANTHER" id="PTHR43634">
    <property type="entry name" value="OW CONDUCTANCE MECHANOSENSITIVE CHANNEL"/>
    <property type="match status" value="1"/>
</dbReference>
<dbReference type="SUPFAM" id="SSF82689">
    <property type="entry name" value="Mechanosensitive channel protein MscS (YggB), C-terminal domain"/>
    <property type="match status" value="1"/>
</dbReference>
<dbReference type="EMBL" id="PYAV01000002">
    <property type="protein sequence ID" value="PSL50873.1"/>
    <property type="molecule type" value="Genomic_DNA"/>
</dbReference>
<dbReference type="InterPro" id="IPR023408">
    <property type="entry name" value="MscS_beta-dom_sf"/>
</dbReference>
<dbReference type="Gene3D" id="1.10.287.1260">
    <property type="match status" value="1"/>
</dbReference>
<evidence type="ECO:0000256" key="6">
    <source>
        <dbReference type="ARBA" id="ARBA00023136"/>
    </source>
</evidence>
<dbReference type="Proteomes" id="UP000242310">
    <property type="component" value="Unassembled WGS sequence"/>
</dbReference>
<feature type="transmembrane region" description="Helical" evidence="7">
    <location>
        <begin position="136"/>
        <end position="159"/>
    </location>
</feature>
<dbReference type="InterPro" id="IPR045042">
    <property type="entry name" value="YnaI-like"/>
</dbReference>
<accession>A0A2P8HX99</accession>
<dbReference type="SUPFAM" id="SSF82861">
    <property type="entry name" value="Mechanosensitive channel protein MscS (YggB), transmembrane region"/>
    <property type="match status" value="1"/>
</dbReference>
<keyword evidence="4 7" id="KW-0812">Transmembrane</keyword>
<evidence type="ECO:0000313" key="12">
    <source>
        <dbReference type="Proteomes" id="UP000242310"/>
    </source>
</evidence>
<keyword evidence="6 7" id="KW-0472">Membrane</keyword>
<feature type="transmembrane region" description="Helical" evidence="7">
    <location>
        <begin position="20"/>
        <end position="47"/>
    </location>
</feature>
<dbReference type="Pfam" id="PF21082">
    <property type="entry name" value="MS_channel_3rd"/>
    <property type="match status" value="1"/>
</dbReference>
<reference evidence="11 12" key="1">
    <citation type="submission" date="2018-03" db="EMBL/GenBank/DDBJ databases">
        <title>Genomic Encyclopedia of Type Strains, Phase III (KMG-III): the genomes of soil and plant-associated and newly described type strains.</title>
        <authorList>
            <person name="Whitman W."/>
        </authorList>
    </citation>
    <scope>NUCLEOTIDE SEQUENCE [LARGE SCALE GENOMIC DNA]</scope>
    <source>
        <strain evidence="11 12">CGMCC 1.07653</strain>
    </source>
</reference>
<dbReference type="OrthoDB" id="9809206at2"/>
<evidence type="ECO:0000259" key="10">
    <source>
        <dbReference type="Pfam" id="PF21088"/>
    </source>
</evidence>
<organism evidence="11 12">
    <name type="scientific">Salsuginibacillus halophilus</name>
    <dbReference type="NCBI Taxonomy" id="517424"/>
    <lineage>
        <taxon>Bacteria</taxon>
        <taxon>Bacillati</taxon>
        <taxon>Bacillota</taxon>
        <taxon>Bacilli</taxon>
        <taxon>Bacillales</taxon>
        <taxon>Bacillaceae</taxon>
        <taxon>Salsuginibacillus</taxon>
    </lineage>
</organism>
<feature type="transmembrane region" description="Helical" evidence="7">
    <location>
        <begin position="165"/>
        <end position="183"/>
    </location>
</feature>
<name>A0A2P8HX99_9BACI</name>
<evidence type="ECO:0000256" key="1">
    <source>
        <dbReference type="ARBA" id="ARBA00004651"/>
    </source>
</evidence>
<comment type="similarity">
    <text evidence="2">Belongs to the MscS (TC 1.A.23) family.</text>
</comment>
<keyword evidence="3" id="KW-1003">Cell membrane</keyword>
<dbReference type="Pfam" id="PF21088">
    <property type="entry name" value="MS_channel_1st"/>
    <property type="match status" value="1"/>
</dbReference>
<sequence length="373" mass="43208">MNLTDWESWLEIASRADWQQYLIALLIFILLYLFRKIFTKYLFSFILRLSRKGRTNFMPNLLLSFEKPFHFLLSILGFYLALLYLPLPSAVNVYIHTLFRSFVLVALGWGLYNFSAASSAIFRSFIRKVDQHEDSMVVPFLSRLLRFIIIALTVTVIAQEWGYEITGFVAGLGLGGLAFALAAQDTLSNFFGGVVIVTERPFKRGDWVETPSVEGIVEDISFRSTSIRTFQDSLMIVPNSTLANEAITNWSEMDKRRVMVTLGLTYTTPPDKVERCVERFREYLKHDDEIDQEELEVHFHEFNAYSLDVLIYFFTKTTAWSEWLQVRERVHLDFMRILAEEEVSIAFPTQSIYMEATPEATHGKGVRQEEAEE</sequence>
<feature type="transmembrane region" description="Helical" evidence="7">
    <location>
        <begin position="93"/>
        <end position="115"/>
    </location>
</feature>
<dbReference type="Pfam" id="PF00924">
    <property type="entry name" value="MS_channel_2nd"/>
    <property type="match status" value="1"/>
</dbReference>
<evidence type="ECO:0000256" key="4">
    <source>
        <dbReference type="ARBA" id="ARBA00022692"/>
    </source>
</evidence>
<dbReference type="InterPro" id="IPR049278">
    <property type="entry name" value="MS_channel_C"/>
</dbReference>
<dbReference type="GO" id="GO:0055085">
    <property type="term" value="P:transmembrane transport"/>
    <property type="evidence" value="ECO:0007669"/>
    <property type="project" value="InterPro"/>
</dbReference>
<dbReference type="AlphaFoldDB" id="A0A2P8HX99"/>
<feature type="domain" description="Mechanosensitive ion channel MscS" evidence="8">
    <location>
        <begin position="185"/>
        <end position="251"/>
    </location>
</feature>
<dbReference type="RefSeq" id="WP_106587594.1">
    <property type="nucleotide sequence ID" value="NZ_PYAV01000002.1"/>
</dbReference>
<feature type="transmembrane region" description="Helical" evidence="7">
    <location>
        <begin position="68"/>
        <end position="87"/>
    </location>
</feature>
<dbReference type="InterPro" id="IPR049142">
    <property type="entry name" value="MS_channel_1st"/>
</dbReference>
<feature type="domain" description="Mechanosensitive ion channel MscS C-terminal" evidence="9">
    <location>
        <begin position="260"/>
        <end position="345"/>
    </location>
</feature>
<evidence type="ECO:0000256" key="3">
    <source>
        <dbReference type="ARBA" id="ARBA00022475"/>
    </source>
</evidence>
<dbReference type="Gene3D" id="3.30.70.100">
    <property type="match status" value="1"/>
</dbReference>
<comment type="subcellular location">
    <subcellularLocation>
        <location evidence="1">Cell membrane</location>
        <topology evidence="1">Multi-pass membrane protein</topology>
    </subcellularLocation>
</comment>
<dbReference type="InterPro" id="IPR006685">
    <property type="entry name" value="MscS_channel_2nd"/>
</dbReference>
<keyword evidence="12" id="KW-1185">Reference proteome</keyword>
<dbReference type="InterPro" id="IPR010920">
    <property type="entry name" value="LSM_dom_sf"/>
</dbReference>
<comment type="caution">
    <text evidence="11">The sequence shown here is derived from an EMBL/GenBank/DDBJ whole genome shotgun (WGS) entry which is preliminary data.</text>
</comment>
<dbReference type="SUPFAM" id="SSF50182">
    <property type="entry name" value="Sm-like ribonucleoproteins"/>
    <property type="match status" value="1"/>
</dbReference>
<feature type="domain" description="Mechanosensitive ion channel transmembrane helices 2/3" evidence="10">
    <location>
        <begin position="144"/>
        <end position="184"/>
    </location>
</feature>
<dbReference type="Gene3D" id="2.30.30.60">
    <property type="match status" value="1"/>
</dbReference>
<evidence type="ECO:0000256" key="7">
    <source>
        <dbReference type="SAM" id="Phobius"/>
    </source>
</evidence>
<evidence type="ECO:0000313" key="11">
    <source>
        <dbReference type="EMBL" id="PSL50873.1"/>
    </source>
</evidence>
<evidence type="ECO:0000259" key="9">
    <source>
        <dbReference type="Pfam" id="PF21082"/>
    </source>
</evidence>